<dbReference type="SUPFAM" id="SSF56645">
    <property type="entry name" value="Acyl-CoA dehydrogenase NM domain-like"/>
    <property type="match status" value="1"/>
</dbReference>
<dbReference type="InterPro" id="IPR037069">
    <property type="entry name" value="AcylCoA_DH/ox_N_sf"/>
</dbReference>
<dbReference type="EMBL" id="JBHSBH010000008">
    <property type="protein sequence ID" value="MFC3996685.1"/>
    <property type="molecule type" value="Genomic_DNA"/>
</dbReference>
<dbReference type="Pfam" id="PF02771">
    <property type="entry name" value="Acyl-CoA_dh_N"/>
    <property type="match status" value="1"/>
</dbReference>
<evidence type="ECO:0000313" key="8">
    <source>
        <dbReference type="EMBL" id="MFC3996685.1"/>
    </source>
</evidence>
<keyword evidence="4" id="KW-0274">FAD</keyword>
<dbReference type="PANTHER" id="PTHR43884">
    <property type="entry name" value="ACYL-COA DEHYDROGENASE"/>
    <property type="match status" value="1"/>
</dbReference>
<keyword evidence="3" id="KW-0285">Flavoprotein</keyword>
<comment type="caution">
    <text evidence="8">The sequence shown here is derived from an EMBL/GenBank/DDBJ whole genome shotgun (WGS) entry which is preliminary data.</text>
</comment>
<sequence length="355" mass="36392">MRLSAEQEELRAAVRGLVARRAGDPGRMWRELAGQIGAQGLALPEDHGGGGFSCRETHVVMEELGRALAPVPFLGSAVLAGQALAGSEDAAARRRWLPRVADGSLIAALAWAEGGSCDIAGTAARAEPAPGGTWRLTGAKDRVLDAGTAGLLLVAAHTSDGPGLFAAAPGAEGVTVAARIPVDTTRPQGRVSFDRVPVRRVARDGAAVLGRALDAGRAALAAEQVGGAAACLEAAVSHAKQRVQFGRPIGAFQAVKHRLADMLVLVEGARSAALAASFALAEGAPDAAEVVSLAASACAEAFRTVAGESVQLHGGIGVTWEHPCQRYFKRAHSSALLLGSPEWHRRRLAGPLGLG</sequence>
<gene>
    <name evidence="8" type="ORF">ACFOVU_12220</name>
</gene>
<feature type="domain" description="Acyl-CoA dehydrogenase/oxidase N-terminal" evidence="7">
    <location>
        <begin position="6"/>
        <end position="103"/>
    </location>
</feature>
<dbReference type="CDD" id="cd00567">
    <property type="entry name" value="ACAD"/>
    <property type="match status" value="1"/>
</dbReference>
<dbReference type="Gene3D" id="1.10.540.10">
    <property type="entry name" value="Acyl-CoA dehydrogenase/oxidase, N-terminal domain"/>
    <property type="match status" value="1"/>
</dbReference>
<evidence type="ECO:0000256" key="5">
    <source>
        <dbReference type="ARBA" id="ARBA00023002"/>
    </source>
</evidence>
<dbReference type="Pfam" id="PF00441">
    <property type="entry name" value="Acyl-CoA_dh_1"/>
    <property type="match status" value="1"/>
</dbReference>
<evidence type="ECO:0000256" key="3">
    <source>
        <dbReference type="ARBA" id="ARBA00022630"/>
    </source>
</evidence>
<evidence type="ECO:0000256" key="2">
    <source>
        <dbReference type="ARBA" id="ARBA00009347"/>
    </source>
</evidence>
<organism evidence="8 9">
    <name type="scientific">Nocardiopsis sediminis</name>
    <dbReference type="NCBI Taxonomy" id="1778267"/>
    <lineage>
        <taxon>Bacteria</taxon>
        <taxon>Bacillati</taxon>
        <taxon>Actinomycetota</taxon>
        <taxon>Actinomycetes</taxon>
        <taxon>Streptosporangiales</taxon>
        <taxon>Nocardiopsidaceae</taxon>
        <taxon>Nocardiopsis</taxon>
    </lineage>
</organism>
<evidence type="ECO:0000313" key="9">
    <source>
        <dbReference type="Proteomes" id="UP001595847"/>
    </source>
</evidence>
<keyword evidence="9" id="KW-1185">Reference proteome</keyword>
<reference evidence="9" key="1">
    <citation type="journal article" date="2019" name="Int. J. Syst. Evol. Microbiol.">
        <title>The Global Catalogue of Microorganisms (GCM) 10K type strain sequencing project: providing services to taxonomists for standard genome sequencing and annotation.</title>
        <authorList>
            <consortium name="The Broad Institute Genomics Platform"/>
            <consortium name="The Broad Institute Genome Sequencing Center for Infectious Disease"/>
            <person name="Wu L."/>
            <person name="Ma J."/>
        </authorList>
    </citation>
    <scope>NUCLEOTIDE SEQUENCE [LARGE SCALE GENOMIC DNA]</scope>
    <source>
        <strain evidence="9">TBRC 1826</strain>
    </source>
</reference>
<dbReference type="InterPro" id="IPR009100">
    <property type="entry name" value="AcylCoA_DH/oxidase_NM_dom_sf"/>
</dbReference>
<evidence type="ECO:0000256" key="4">
    <source>
        <dbReference type="ARBA" id="ARBA00022827"/>
    </source>
</evidence>
<accession>A0ABV8FKM5</accession>
<dbReference type="Proteomes" id="UP001595847">
    <property type="component" value="Unassembled WGS sequence"/>
</dbReference>
<evidence type="ECO:0000259" key="6">
    <source>
        <dbReference type="Pfam" id="PF00441"/>
    </source>
</evidence>
<proteinExistence type="inferred from homology"/>
<dbReference type="Gene3D" id="1.20.140.10">
    <property type="entry name" value="Butyryl-CoA Dehydrogenase, subunit A, domain 3"/>
    <property type="match status" value="1"/>
</dbReference>
<dbReference type="InterPro" id="IPR036250">
    <property type="entry name" value="AcylCo_DH-like_C"/>
</dbReference>
<keyword evidence="5 8" id="KW-0560">Oxidoreductase</keyword>
<dbReference type="GO" id="GO:0016491">
    <property type="term" value="F:oxidoreductase activity"/>
    <property type="evidence" value="ECO:0007669"/>
    <property type="project" value="UniProtKB-KW"/>
</dbReference>
<name>A0ABV8FKM5_9ACTN</name>
<dbReference type="PANTHER" id="PTHR43884:SF20">
    <property type="entry name" value="ACYL-COA DEHYDROGENASE FADE28"/>
    <property type="match status" value="1"/>
</dbReference>
<feature type="domain" description="Acyl-CoA dehydrogenase/oxidase C-terminal" evidence="6">
    <location>
        <begin position="204"/>
        <end position="349"/>
    </location>
</feature>
<evidence type="ECO:0000259" key="7">
    <source>
        <dbReference type="Pfam" id="PF02771"/>
    </source>
</evidence>
<dbReference type="SUPFAM" id="SSF47203">
    <property type="entry name" value="Acyl-CoA dehydrogenase C-terminal domain-like"/>
    <property type="match status" value="1"/>
</dbReference>
<evidence type="ECO:0000256" key="1">
    <source>
        <dbReference type="ARBA" id="ARBA00001974"/>
    </source>
</evidence>
<comment type="cofactor">
    <cofactor evidence="1">
        <name>FAD</name>
        <dbReference type="ChEBI" id="CHEBI:57692"/>
    </cofactor>
</comment>
<dbReference type="Gene3D" id="2.40.110.10">
    <property type="entry name" value="Butyryl-CoA Dehydrogenase, subunit A, domain 2"/>
    <property type="match status" value="1"/>
</dbReference>
<dbReference type="InterPro" id="IPR046373">
    <property type="entry name" value="Acyl-CoA_Oxase/DH_mid-dom_sf"/>
</dbReference>
<protein>
    <submittedName>
        <fullName evidence="8">Acyl-CoA dehydrogenase family protein</fullName>
        <ecNumber evidence="8">1.-.-.-</ecNumber>
    </submittedName>
</protein>
<comment type="similarity">
    <text evidence="2">Belongs to the acyl-CoA dehydrogenase family.</text>
</comment>
<dbReference type="RefSeq" id="WP_378532975.1">
    <property type="nucleotide sequence ID" value="NZ_JBHSBH010000008.1"/>
</dbReference>
<dbReference type="InterPro" id="IPR009075">
    <property type="entry name" value="AcylCo_DH/oxidase_C"/>
</dbReference>
<dbReference type="EC" id="1.-.-.-" evidence="8"/>
<dbReference type="InterPro" id="IPR013786">
    <property type="entry name" value="AcylCoA_DH/ox_N"/>
</dbReference>